<dbReference type="InterPro" id="IPR006915">
    <property type="entry name" value="DUF637_hemagglutn_put"/>
</dbReference>
<dbReference type="InterPro" id="IPR006914">
    <property type="entry name" value="VENN_dom"/>
</dbReference>
<evidence type="ECO:0000256" key="2">
    <source>
        <dbReference type="ARBA" id="ARBA00022656"/>
    </source>
</evidence>
<gene>
    <name evidence="7" type="ORF">GAK29_05007</name>
</gene>
<dbReference type="GO" id="GO:0090729">
    <property type="term" value="F:toxin activity"/>
    <property type="evidence" value="ECO:0007669"/>
    <property type="project" value="UniProtKB-KW"/>
</dbReference>
<protein>
    <submittedName>
        <fullName evidence="7">Uncharacterized protein</fullName>
    </submittedName>
</protein>
<dbReference type="EMBL" id="WNDP01000303">
    <property type="protein sequence ID" value="KAF1010985.1"/>
    <property type="molecule type" value="Genomic_DNA"/>
</dbReference>
<feature type="domain" description="VENN motif-containing" evidence="5">
    <location>
        <begin position="269"/>
        <end position="313"/>
    </location>
</feature>
<organism evidence="7 8">
    <name type="scientific">Acinetobacter bereziniae</name>
    <name type="common">Acinetobacter genomosp. 10</name>
    <dbReference type="NCBI Taxonomy" id="106648"/>
    <lineage>
        <taxon>Bacteria</taxon>
        <taxon>Pseudomonadati</taxon>
        <taxon>Pseudomonadota</taxon>
        <taxon>Gammaproteobacteria</taxon>
        <taxon>Moraxellales</taxon>
        <taxon>Moraxellaceae</taxon>
        <taxon>Acinetobacter</taxon>
    </lineage>
</organism>
<evidence type="ECO:0000256" key="3">
    <source>
        <dbReference type="ARBA" id="ARBA00022913"/>
    </source>
</evidence>
<feature type="domain" description="DUF637" evidence="6">
    <location>
        <begin position="101"/>
        <end position="249"/>
    </location>
</feature>
<dbReference type="Pfam" id="PF04829">
    <property type="entry name" value="PT-VENN"/>
    <property type="match status" value="1"/>
</dbReference>
<evidence type="ECO:0000259" key="5">
    <source>
        <dbReference type="Pfam" id="PF04829"/>
    </source>
</evidence>
<comment type="caution">
    <text evidence="7">The sequence shown here is derived from an EMBL/GenBank/DDBJ whole genome shotgun (WGS) entry which is preliminary data.</text>
</comment>
<reference evidence="8" key="1">
    <citation type="journal article" date="2020" name="MBio">
        <title>Horizontal gene transfer to a defensive symbiont with a reduced genome amongst a multipartite beetle microbiome.</title>
        <authorList>
            <person name="Waterworth S.C."/>
            <person name="Florez L.V."/>
            <person name="Rees E.R."/>
            <person name="Hertweck C."/>
            <person name="Kaltenpoth M."/>
            <person name="Kwan J.C."/>
        </authorList>
    </citation>
    <scope>NUCLEOTIDE SEQUENCE [LARGE SCALE GENOMIC DNA]</scope>
</reference>
<proteinExistence type="predicted"/>
<keyword evidence="2" id="KW-0800">Toxin</keyword>
<dbReference type="Gene3D" id="3.40.1350.120">
    <property type="match status" value="1"/>
</dbReference>
<evidence type="ECO:0000256" key="1">
    <source>
        <dbReference type="ARBA" id="ARBA00004219"/>
    </source>
</evidence>
<dbReference type="CDD" id="cd20727">
    <property type="entry name" value="CDI_toxin_Bp_tRNase-like"/>
    <property type="match status" value="1"/>
</dbReference>
<dbReference type="AlphaFoldDB" id="A0A833PA08"/>
<keyword evidence="3" id="KW-1266">Target cell cytoplasm</keyword>
<dbReference type="Proteomes" id="UP000490535">
    <property type="component" value="Unassembled WGS sequence"/>
</dbReference>
<comment type="subcellular location">
    <subcellularLocation>
        <location evidence="1">Target cell</location>
        <location evidence="1">Target cell cytoplasm</location>
    </subcellularLocation>
</comment>
<evidence type="ECO:0000256" key="4">
    <source>
        <dbReference type="ARBA" id="ARBA00023026"/>
    </source>
</evidence>
<dbReference type="Pfam" id="PF04830">
    <property type="entry name" value="DUF637"/>
    <property type="match status" value="1"/>
</dbReference>
<accession>A0A833PA08</accession>
<sequence>MQIPVGENDQNKVEIRNEILRLANQPGNQYLKDFVNRNDVDWNKIILAQKDWDYKSQGLTGVGAAIIVIIVTVLTSGAGTGAATSIAGATGSTALGAGAGAAVSTIASQASISLINNGGDIGKTLKDLGSKESVKGLVTSVVTAGLLKQVGTTLGLKPESALLPDRIINNFTNSVGSTLIQTAINGGDLGDNIEQALLSGLAGVLQGQMAYEVKDLMDVNYLLHKLAHAAVGCVAGAIQNQCESGAIGAAVGEIVAEKLLDGRNPTFISDQEKLKIESYSKLIAGTVSAYAGYDVNIAANSASIAVVNNALKDRVLKRFEEGRKYLDDKSKGALDSMVAAYKKGDVKAAQKFKDELDEAIGAWASSPTGYSILGVNPKAAVGALTYAVSELVIPINVTEVIPVGKLKKAYTAINKVEKGSIIVLEKATPDVNELRAGVALADSGYNIQHLPTASQLGIQNQRTSDLLVEGLGRVDVITPITNRQDNIITGITKKNTQATTVLVQKNLSQDEMTTITNRIWGKKDGEGKNINLIIFQDESGKLYQFKRP</sequence>
<evidence type="ECO:0000313" key="8">
    <source>
        <dbReference type="Proteomes" id="UP000490535"/>
    </source>
</evidence>
<evidence type="ECO:0000259" key="6">
    <source>
        <dbReference type="Pfam" id="PF04830"/>
    </source>
</evidence>
<keyword evidence="4" id="KW-0843">Virulence</keyword>
<name>A0A833PA08_ACIBZ</name>
<evidence type="ECO:0000313" key="7">
    <source>
        <dbReference type="EMBL" id="KAF1010985.1"/>
    </source>
</evidence>